<dbReference type="Pfam" id="PF02536">
    <property type="entry name" value="mTERF"/>
    <property type="match status" value="1"/>
</dbReference>
<evidence type="ECO:0000256" key="3">
    <source>
        <dbReference type="ARBA" id="ARBA00022946"/>
    </source>
</evidence>
<dbReference type="EMBL" id="JAGFBR010000018">
    <property type="protein sequence ID" value="KAH0449556.1"/>
    <property type="molecule type" value="Genomic_DNA"/>
</dbReference>
<evidence type="ECO:0000313" key="5">
    <source>
        <dbReference type="EMBL" id="KAH0449556.1"/>
    </source>
</evidence>
<accession>A0AAV7G0F2</accession>
<feature type="transmembrane region" description="Helical" evidence="4">
    <location>
        <begin position="328"/>
        <end position="344"/>
    </location>
</feature>
<dbReference type="GO" id="GO:0003676">
    <property type="term" value="F:nucleic acid binding"/>
    <property type="evidence" value="ECO:0007669"/>
    <property type="project" value="InterPro"/>
</dbReference>
<proteinExistence type="inferred from homology"/>
<dbReference type="PANTHER" id="PTHR13068">
    <property type="entry name" value="CGI-12 PROTEIN-RELATED"/>
    <property type="match status" value="1"/>
</dbReference>
<keyword evidence="4" id="KW-0812">Transmembrane</keyword>
<feature type="transmembrane region" description="Helical" evidence="4">
    <location>
        <begin position="350"/>
        <end position="369"/>
    </location>
</feature>
<dbReference type="GO" id="GO:0006353">
    <property type="term" value="P:DNA-templated transcription termination"/>
    <property type="evidence" value="ECO:0007669"/>
    <property type="project" value="UniProtKB-KW"/>
</dbReference>
<keyword evidence="4" id="KW-1133">Transmembrane helix</keyword>
<dbReference type="AlphaFoldDB" id="A0AAV7G0F2"/>
<dbReference type="SMART" id="SM00733">
    <property type="entry name" value="Mterf"/>
    <property type="match status" value="6"/>
</dbReference>
<keyword evidence="6" id="KW-1185">Reference proteome</keyword>
<dbReference type="InterPro" id="IPR038538">
    <property type="entry name" value="MTERF_sf"/>
</dbReference>
<protein>
    <submittedName>
        <fullName evidence="5">Uncharacterized protein</fullName>
    </submittedName>
</protein>
<reference evidence="5 6" key="1">
    <citation type="journal article" date="2021" name="Hortic Res">
        <title>Chromosome-scale assembly of the Dendrobium chrysotoxum genome enhances the understanding of orchid evolution.</title>
        <authorList>
            <person name="Zhang Y."/>
            <person name="Zhang G.Q."/>
            <person name="Zhang D."/>
            <person name="Liu X.D."/>
            <person name="Xu X.Y."/>
            <person name="Sun W.H."/>
            <person name="Yu X."/>
            <person name="Zhu X."/>
            <person name="Wang Z.W."/>
            <person name="Zhao X."/>
            <person name="Zhong W.Y."/>
            <person name="Chen H."/>
            <person name="Yin W.L."/>
            <person name="Huang T."/>
            <person name="Niu S.C."/>
            <person name="Liu Z.J."/>
        </authorList>
    </citation>
    <scope>NUCLEOTIDE SEQUENCE [LARGE SCALE GENOMIC DNA]</scope>
    <source>
        <strain evidence="5">Lindl</strain>
    </source>
</reference>
<dbReference type="PANTHER" id="PTHR13068:SF173">
    <property type="entry name" value="EMB|CAB62602.1"/>
    <property type="match status" value="1"/>
</dbReference>
<comment type="similarity">
    <text evidence="1">Belongs to the mTERF family.</text>
</comment>
<keyword evidence="2" id="KW-0805">Transcription regulation</keyword>
<keyword evidence="3" id="KW-0809">Transit peptide</keyword>
<evidence type="ECO:0000256" key="4">
    <source>
        <dbReference type="SAM" id="Phobius"/>
    </source>
</evidence>
<dbReference type="Gene3D" id="1.25.70.10">
    <property type="entry name" value="Transcription termination factor 3, mitochondrial"/>
    <property type="match status" value="1"/>
</dbReference>
<evidence type="ECO:0000256" key="2">
    <source>
        <dbReference type="ARBA" id="ARBA00022472"/>
    </source>
</evidence>
<keyword evidence="4" id="KW-0472">Membrane</keyword>
<dbReference type="InterPro" id="IPR003690">
    <property type="entry name" value="MTERF"/>
</dbReference>
<comment type="caution">
    <text evidence="5">The sequence shown here is derived from an EMBL/GenBank/DDBJ whole genome shotgun (WGS) entry which is preliminary data.</text>
</comment>
<dbReference type="Proteomes" id="UP000775213">
    <property type="component" value="Unassembled WGS sequence"/>
</dbReference>
<name>A0AAV7G0F2_DENCH</name>
<organism evidence="5 6">
    <name type="scientific">Dendrobium chrysotoxum</name>
    <name type="common">Orchid</name>
    <dbReference type="NCBI Taxonomy" id="161865"/>
    <lineage>
        <taxon>Eukaryota</taxon>
        <taxon>Viridiplantae</taxon>
        <taxon>Streptophyta</taxon>
        <taxon>Embryophyta</taxon>
        <taxon>Tracheophyta</taxon>
        <taxon>Spermatophyta</taxon>
        <taxon>Magnoliopsida</taxon>
        <taxon>Liliopsida</taxon>
        <taxon>Asparagales</taxon>
        <taxon>Orchidaceae</taxon>
        <taxon>Epidendroideae</taxon>
        <taxon>Malaxideae</taxon>
        <taxon>Dendrobiinae</taxon>
        <taxon>Dendrobium</taxon>
    </lineage>
</organism>
<keyword evidence="2" id="KW-0806">Transcription termination</keyword>
<keyword evidence="2" id="KW-0804">Transcription</keyword>
<evidence type="ECO:0000313" key="6">
    <source>
        <dbReference type="Proteomes" id="UP000775213"/>
    </source>
</evidence>
<evidence type="ECO:0000256" key="1">
    <source>
        <dbReference type="ARBA" id="ARBA00007692"/>
    </source>
</evidence>
<sequence length="398" mass="45718">MFRRCKYLECVERDKACEVWDYLRTLGIQERKVLNVISMCPKVLTLNLNEKLLPVVQCLSTLGTKSAIGISEKQMGKLLLVNPWLINCSIDKKYAEMIDFLSSMGLNGEGAIGKILVKNSWIMGYSAEKRLRPTTDVLKSIGLNMIDIQKVVVNFPKVLCRNVEKILKPNLEFLKQSGFNNEQIRLFVMGYPIILIKNVRHSLQPRIKFLVAEMGREIGEVTDNPEFFRHGLMKSLEPRQRLLKLKKIECSLSEMLECKHKKFLLKFELMALGRRTSRLKIVEVFCLHQEGENESRYSAFTKRVKKVEKPLQNSLSPSPVWRSVRHDVTLLLGSVGCLIQWFVFWFRFKVIWLVLGIILLSAVCSNLLIDPYVIADDGTLDCQALSEVGLARVHFLLD</sequence>
<gene>
    <name evidence="5" type="ORF">IEQ34_020248</name>
</gene>